<keyword evidence="8" id="KW-0378">Hydrolase</keyword>
<dbReference type="Gene3D" id="2.40.50.140">
    <property type="entry name" value="Nucleic acid-binding proteins"/>
    <property type="match status" value="1"/>
</dbReference>
<dbReference type="HAMAP" id="MF_00031">
    <property type="entry name" value="DNA_HJ_migration_RuvA"/>
    <property type="match status" value="1"/>
</dbReference>
<feature type="domain" description="Helix-hairpin-helix DNA-binding motif class 1" evidence="7">
    <location>
        <begin position="107"/>
        <end position="126"/>
    </location>
</feature>
<accession>A0ABT7L8X5</accession>
<dbReference type="NCBIfam" id="TIGR00084">
    <property type="entry name" value="ruvA"/>
    <property type="match status" value="1"/>
</dbReference>
<keyword evidence="3 6" id="KW-0238">DNA-binding</keyword>
<comment type="subcellular location">
    <subcellularLocation>
        <location evidence="6">Cytoplasm</location>
    </subcellularLocation>
</comment>
<dbReference type="InterPro" id="IPR003583">
    <property type="entry name" value="Hlx-hairpin-Hlx_DNA-bd_motif"/>
</dbReference>
<dbReference type="Pfam" id="PF14520">
    <property type="entry name" value="HHH_5"/>
    <property type="match status" value="1"/>
</dbReference>
<dbReference type="Gene3D" id="1.10.8.10">
    <property type="entry name" value="DNA helicase RuvA subunit, C-terminal domain"/>
    <property type="match status" value="1"/>
</dbReference>
<dbReference type="SMART" id="SM00278">
    <property type="entry name" value="HhH1"/>
    <property type="match status" value="2"/>
</dbReference>
<name>A0ABT7L8X5_9BACI</name>
<dbReference type="Pfam" id="PF07499">
    <property type="entry name" value="RuvA_C"/>
    <property type="match status" value="1"/>
</dbReference>
<comment type="caution">
    <text evidence="6">Lacks conserved residue(s) required for the propagation of feature annotation.</text>
</comment>
<evidence type="ECO:0000313" key="9">
    <source>
        <dbReference type="Proteomes" id="UP001235343"/>
    </source>
</evidence>
<keyword evidence="2 6" id="KW-0227">DNA damage</keyword>
<proteinExistence type="inferred from homology"/>
<dbReference type="InterPro" id="IPR012340">
    <property type="entry name" value="NA-bd_OB-fold"/>
</dbReference>
<comment type="similarity">
    <text evidence="6">Belongs to the RuvA family.</text>
</comment>
<reference evidence="8 9" key="1">
    <citation type="submission" date="2023-06" db="EMBL/GenBank/DDBJ databases">
        <title>Aquibacillus rhizosphaerae LR5S19.</title>
        <authorList>
            <person name="Sun J.-Q."/>
        </authorList>
    </citation>
    <scope>NUCLEOTIDE SEQUENCE [LARGE SCALE GENOMIC DNA]</scope>
    <source>
        <strain evidence="8 9">LR5S19</strain>
    </source>
</reference>
<dbReference type="Gene3D" id="1.10.150.20">
    <property type="entry name" value="5' to 3' exonuclease, C-terminal subdomain"/>
    <property type="match status" value="1"/>
</dbReference>
<dbReference type="EMBL" id="JASTZU010000042">
    <property type="protein sequence ID" value="MDL4841640.1"/>
    <property type="molecule type" value="Genomic_DNA"/>
</dbReference>
<dbReference type="InterPro" id="IPR036267">
    <property type="entry name" value="RuvA_C_sf"/>
</dbReference>
<dbReference type="Pfam" id="PF01330">
    <property type="entry name" value="RuvA_N"/>
    <property type="match status" value="1"/>
</dbReference>
<evidence type="ECO:0000256" key="6">
    <source>
        <dbReference type="HAMAP-Rule" id="MF_00031"/>
    </source>
</evidence>
<keyword evidence="9" id="KW-1185">Reference proteome</keyword>
<dbReference type="Proteomes" id="UP001235343">
    <property type="component" value="Unassembled WGS sequence"/>
</dbReference>
<dbReference type="SUPFAM" id="SSF47781">
    <property type="entry name" value="RuvA domain 2-like"/>
    <property type="match status" value="1"/>
</dbReference>
<dbReference type="InterPro" id="IPR013849">
    <property type="entry name" value="DNA_helicase_Holl-junc_RuvA_I"/>
</dbReference>
<evidence type="ECO:0000256" key="5">
    <source>
        <dbReference type="ARBA" id="ARBA00023204"/>
    </source>
</evidence>
<dbReference type="GO" id="GO:0003678">
    <property type="term" value="F:DNA helicase activity"/>
    <property type="evidence" value="ECO:0007669"/>
    <property type="project" value="UniProtKB-EC"/>
</dbReference>
<evidence type="ECO:0000256" key="2">
    <source>
        <dbReference type="ARBA" id="ARBA00022763"/>
    </source>
</evidence>
<gene>
    <name evidence="6 8" type="primary">ruvA</name>
    <name evidence="8" type="ORF">QQS35_14460</name>
</gene>
<dbReference type="RefSeq" id="WP_285932926.1">
    <property type="nucleotide sequence ID" value="NZ_JASTZU010000042.1"/>
</dbReference>
<comment type="domain">
    <text evidence="6">Has three domains with a flexible linker between the domains II and III and assumes an 'L' shape. Domain III is highly mobile and contacts RuvB.</text>
</comment>
<dbReference type="SUPFAM" id="SSF46929">
    <property type="entry name" value="DNA helicase RuvA subunit, C-terminal domain"/>
    <property type="match status" value="1"/>
</dbReference>
<dbReference type="SUPFAM" id="SSF50249">
    <property type="entry name" value="Nucleic acid-binding proteins"/>
    <property type="match status" value="1"/>
</dbReference>
<protein>
    <recommendedName>
        <fullName evidence="6">Holliday junction branch migration complex subunit RuvA</fullName>
    </recommendedName>
</protein>
<dbReference type="InterPro" id="IPR011114">
    <property type="entry name" value="RuvA_C"/>
</dbReference>
<feature type="domain" description="Helix-hairpin-helix DNA-binding motif class 1" evidence="7">
    <location>
        <begin position="72"/>
        <end position="91"/>
    </location>
</feature>
<feature type="region of interest" description="Domain III" evidence="6">
    <location>
        <begin position="152"/>
        <end position="203"/>
    </location>
</feature>
<comment type="caution">
    <text evidence="8">The sequence shown here is derived from an EMBL/GenBank/DDBJ whole genome shotgun (WGS) entry which is preliminary data.</text>
</comment>
<dbReference type="InterPro" id="IPR000085">
    <property type="entry name" value="RuvA"/>
</dbReference>
<dbReference type="GO" id="GO:0016787">
    <property type="term" value="F:hydrolase activity"/>
    <property type="evidence" value="ECO:0007669"/>
    <property type="project" value="UniProtKB-KW"/>
</dbReference>
<organism evidence="8 9">
    <name type="scientific">Aquibacillus rhizosphaerae</name>
    <dbReference type="NCBI Taxonomy" id="3051431"/>
    <lineage>
        <taxon>Bacteria</taxon>
        <taxon>Bacillati</taxon>
        <taxon>Bacillota</taxon>
        <taxon>Bacilli</taxon>
        <taxon>Bacillales</taxon>
        <taxon>Bacillaceae</taxon>
        <taxon>Aquibacillus</taxon>
    </lineage>
</organism>
<comment type="subunit">
    <text evidence="6">Homotetramer. Forms an RuvA(8)-RuvB(12)-Holliday junction (HJ) complex. HJ DNA is sandwiched between 2 RuvA tetramers; dsDNA enters through RuvA and exits via RuvB. An RuvB hexamer assembles on each DNA strand where it exits the tetramer. Each RuvB hexamer is contacted by two RuvA subunits (via domain III) on 2 adjacent RuvB subunits; this complex drives branch migration. In the full resolvosome a probable DNA-RuvA(4)-RuvB(12)-RuvC(2) complex forms which resolves the HJ.</text>
</comment>
<keyword evidence="4 6" id="KW-0233">DNA recombination</keyword>
<evidence type="ECO:0000259" key="7">
    <source>
        <dbReference type="SMART" id="SM00278"/>
    </source>
</evidence>
<evidence type="ECO:0000256" key="4">
    <source>
        <dbReference type="ARBA" id="ARBA00023172"/>
    </source>
</evidence>
<sequence length="203" mass="22470">MIAYINGILELVTESVVIVEANGVGYEIICANPFAFQDKIGENVRIYTYHYVREDTQVLYGFKNTDEKLLFSKILSVSGIGPKGALSILGVAGVQDFVVAIEEENEKFLTGFPGVGKKTARQMILDLKGKLPFEYTVTEHQVEEGKTTNTAAQIQALEEAFEALKSLGYSDREIKSIAPTLKQDKHANADEFVRKGLALMMQK</sequence>
<keyword evidence="1 6" id="KW-0963">Cytoplasm</keyword>
<evidence type="ECO:0000256" key="1">
    <source>
        <dbReference type="ARBA" id="ARBA00022490"/>
    </source>
</evidence>
<dbReference type="CDD" id="cd14332">
    <property type="entry name" value="UBA_RuvA_C"/>
    <property type="match status" value="1"/>
</dbReference>
<keyword evidence="5 6" id="KW-0234">DNA repair</keyword>
<dbReference type="InterPro" id="IPR010994">
    <property type="entry name" value="RuvA_2-like"/>
</dbReference>
<comment type="function">
    <text evidence="6">The RuvA-RuvB-RuvC complex processes Holliday junction (HJ) DNA during genetic recombination and DNA repair, while the RuvA-RuvB complex plays an important role in the rescue of blocked DNA replication forks via replication fork reversal (RFR). RuvA specifically binds to HJ cruciform DNA, conferring on it an open structure. The RuvB hexamer acts as an ATP-dependent pump, pulling dsDNA into and through the RuvAB complex. HJ branch migration allows RuvC to scan DNA until it finds its consensus sequence, where it cleaves and resolves the cruciform DNA.</text>
</comment>
<feature type="region of interest" description="Domain II" evidence="6">
    <location>
        <begin position="64"/>
        <end position="141"/>
    </location>
</feature>
<evidence type="ECO:0000256" key="3">
    <source>
        <dbReference type="ARBA" id="ARBA00023125"/>
    </source>
</evidence>
<evidence type="ECO:0000313" key="8">
    <source>
        <dbReference type="EMBL" id="MDL4841640.1"/>
    </source>
</evidence>